<accession>A0ABN2JU25</accession>
<dbReference type="PANTHER" id="PTHR43792:SF1">
    <property type="entry name" value="N-ACETYLTRANSFERASE DOMAIN-CONTAINING PROTEIN"/>
    <property type="match status" value="1"/>
</dbReference>
<dbReference type="InterPro" id="IPR051531">
    <property type="entry name" value="N-acetyltransferase"/>
</dbReference>
<gene>
    <name evidence="2" type="ORF">GCM10009809_37840</name>
</gene>
<dbReference type="PROSITE" id="PS51186">
    <property type="entry name" value="GNAT"/>
    <property type="match status" value="1"/>
</dbReference>
<dbReference type="Pfam" id="PF13302">
    <property type="entry name" value="Acetyltransf_3"/>
    <property type="match status" value="1"/>
</dbReference>
<evidence type="ECO:0000313" key="3">
    <source>
        <dbReference type="Proteomes" id="UP001501138"/>
    </source>
</evidence>
<reference evidence="2 3" key="1">
    <citation type="journal article" date="2019" name="Int. J. Syst. Evol. Microbiol.">
        <title>The Global Catalogue of Microorganisms (GCM) 10K type strain sequencing project: providing services to taxonomists for standard genome sequencing and annotation.</title>
        <authorList>
            <consortium name="The Broad Institute Genomics Platform"/>
            <consortium name="The Broad Institute Genome Sequencing Center for Infectious Disease"/>
            <person name="Wu L."/>
            <person name="Ma J."/>
        </authorList>
    </citation>
    <scope>NUCLEOTIDE SEQUENCE [LARGE SCALE GENOMIC DNA]</scope>
    <source>
        <strain evidence="2 3">JCM 15589</strain>
    </source>
</reference>
<sequence>MSQHSTTAPPARTVTDRLVLTAAGPADADDLYALNSDPRVWTHFPQGRHTDPEQTARQVADFAADWARDGLGYWAARRRDDGALVGVGGVKLRREGVLNLYYRIAAEQQGQGFATELGRAAVDAAAGVLPGVPVTAFLLEHNAASRATAEKLGLRLVWRGPDAGNADPDAVRLVFADRELDDETLARVGGA</sequence>
<dbReference type="Gene3D" id="3.40.630.30">
    <property type="match status" value="1"/>
</dbReference>
<dbReference type="InterPro" id="IPR016181">
    <property type="entry name" value="Acyl_CoA_acyltransferase"/>
</dbReference>
<comment type="caution">
    <text evidence="2">The sequence shown here is derived from an EMBL/GenBank/DDBJ whole genome shotgun (WGS) entry which is preliminary data.</text>
</comment>
<proteinExistence type="predicted"/>
<dbReference type="PANTHER" id="PTHR43792">
    <property type="entry name" value="GNAT FAMILY, PUTATIVE (AFU_ORTHOLOGUE AFUA_3G00765)-RELATED-RELATED"/>
    <property type="match status" value="1"/>
</dbReference>
<organism evidence="2 3">
    <name type="scientific">Isoptericola hypogeus</name>
    <dbReference type="NCBI Taxonomy" id="300179"/>
    <lineage>
        <taxon>Bacteria</taxon>
        <taxon>Bacillati</taxon>
        <taxon>Actinomycetota</taxon>
        <taxon>Actinomycetes</taxon>
        <taxon>Micrococcales</taxon>
        <taxon>Promicromonosporaceae</taxon>
        <taxon>Isoptericola</taxon>
    </lineage>
</organism>
<evidence type="ECO:0000259" key="1">
    <source>
        <dbReference type="PROSITE" id="PS51186"/>
    </source>
</evidence>
<dbReference type="InterPro" id="IPR000182">
    <property type="entry name" value="GNAT_dom"/>
</dbReference>
<feature type="domain" description="N-acetyltransferase" evidence="1">
    <location>
        <begin position="18"/>
        <end position="178"/>
    </location>
</feature>
<evidence type="ECO:0000313" key="2">
    <source>
        <dbReference type="EMBL" id="GAA1738934.1"/>
    </source>
</evidence>
<protein>
    <recommendedName>
        <fullName evidence="1">N-acetyltransferase domain-containing protein</fullName>
    </recommendedName>
</protein>
<dbReference type="RefSeq" id="WP_344250387.1">
    <property type="nucleotide sequence ID" value="NZ_BAAAPM010000009.1"/>
</dbReference>
<dbReference type="EMBL" id="BAAAPM010000009">
    <property type="protein sequence ID" value="GAA1738934.1"/>
    <property type="molecule type" value="Genomic_DNA"/>
</dbReference>
<dbReference type="SUPFAM" id="SSF55729">
    <property type="entry name" value="Acyl-CoA N-acyltransferases (Nat)"/>
    <property type="match status" value="1"/>
</dbReference>
<keyword evidence="3" id="KW-1185">Reference proteome</keyword>
<name>A0ABN2JU25_9MICO</name>
<dbReference type="Proteomes" id="UP001501138">
    <property type="component" value="Unassembled WGS sequence"/>
</dbReference>